<dbReference type="AlphaFoldDB" id="A0A0D2BDP7"/>
<evidence type="ECO:0000256" key="1">
    <source>
        <dbReference type="SAM" id="MobiDB-lite"/>
    </source>
</evidence>
<name>A0A0D2BDP7_9EURO</name>
<dbReference type="OrthoDB" id="4158649at2759"/>
<accession>A0A0D2BDP7</accession>
<dbReference type="EMBL" id="KN847323">
    <property type="protein sequence ID" value="KIW50326.1"/>
    <property type="molecule type" value="Genomic_DNA"/>
</dbReference>
<dbReference type="RefSeq" id="XP_013310910.1">
    <property type="nucleotide sequence ID" value="XM_013455456.1"/>
</dbReference>
<dbReference type="Proteomes" id="UP000054342">
    <property type="component" value="Unassembled WGS sequence"/>
</dbReference>
<dbReference type="GeneID" id="25333831"/>
<sequence length="156" mass="18347">MCFKWLCRECKQDKYDYCKEYLYDGGEWCDVIIEIPWDEKHQRCVTCMTIRGAINRLNAMVEWEPWWVTHGKAGEPEKPAWELEAELEAKKEAEKEGIYDSEGEDSDGYTKAERKEIRVKAQEAVAKRWEALKQEQVEKDNVAVEVFTPETDSESK</sequence>
<proteinExistence type="predicted"/>
<organism evidence="2 3">
    <name type="scientific">Exophiala xenobiotica</name>
    <dbReference type="NCBI Taxonomy" id="348802"/>
    <lineage>
        <taxon>Eukaryota</taxon>
        <taxon>Fungi</taxon>
        <taxon>Dikarya</taxon>
        <taxon>Ascomycota</taxon>
        <taxon>Pezizomycotina</taxon>
        <taxon>Eurotiomycetes</taxon>
        <taxon>Chaetothyriomycetidae</taxon>
        <taxon>Chaetothyriales</taxon>
        <taxon>Herpotrichiellaceae</taxon>
        <taxon>Exophiala</taxon>
    </lineage>
</organism>
<evidence type="ECO:0000313" key="2">
    <source>
        <dbReference type="EMBL" id="KIW50326.1"/>
    </source>
</evidence>
<reference evidence="2 3" key="1">
    <citation type="submission" date="2015-01" db="EMBL/GenBank/DDBJ databases">
        <title>The Genome Sequence of Exophiala xenobiotica CBS118157.</title>
        <authorList>
            <consortium name="The Broad Institute Genomics Platform"/>
            <person name="Cuomo C."/>
            <person name="de Hoog S."/>
            <person name="Gorbushina A."/>
            <person name="Stielow B."/>
            <person name="Teixiera M."/>
            <person name="Abouelleil A."/>
            <person name="Chapman S.B."/>
            <person name="Priest M."/>
            <person name="Young S.K."/>
            <person name="Wortman J."/>
            <person name="Nusbaum C."/>
            <person name="Birren B."/>
        </authorList>
    </citation>
    <scope>NUCLEOTIDE SEQUENCE [LARGE SCALE GENOMIC DNA]</scope>
    <source>
        <strain evidence="2 3">CBS 118157</strain>
    </source>
</reference>
<gene>
    <name evidence="2" type="ORF">PV05_11923</name>
</gene>
<dbReference type="HOGENOM" id="CLU_1796230_0_0_1"/>
<protein>
    <submittedName>
        <fullName evidence="2">Uncharacterized protein</fullName>
    </submittedName>
</protein>
<feature type="region of interest" description="Disordered" evidence="1">
    <location>
        <begin position="92"/>
        <end position="112"/>
    </location>
</feature>
<keyword evidence="3" id="KW-1185">Reference proteome</keyword>
<evidence type="ECO:0000313" key="3">
    <source>
        <dbReference type="Proteomes" id="UP000054342"/>
    </source>
</evidence>